<evidence type="ECO:0000256" key="1">
    <source>
        <dbReference type="SAM" id="MobiDB-lite"/>
    </source>
</evidence>
<dbReference type="EMBL" id="LR797503">
    <property type="protein sequence ID" value="CAB4221327.1"/>
    <property type="molecule type" value="Genomic_DNA"/>
</dbReference>
<accession>A0A6J5T426</accession>
<evidence type="ECO:0000313" key="2">
    <source>
        <dbReference type="EMBL" id="CAB4221327.1"/>
    </source>
</evidence>
<feature type="region of interest" description="Disordered" evidence="1">
    <location>
        <begin position="460"/>
        <end position="509"/>
    </location>
</feature>
<reference evidence="2" key="1">
    <citation type="submission" date="2020-05" db="EMBL/GenBank/DDBJ databases">
        <authorList>
            <person name="Chiriac C."/>
            <person name="Salcher M."/>
            <person name="Ghai R."/>
            <person name="Kavagutti S V."/>
        </authorList>
    </citation>
    <scope>NUCLEOTIDE SEQUENCE</scope>
</reference>
<proteinExistence type="predicted"/>
<feature type="compositionally biased region" description="Basic and acidic residues" evidence="1">
    <location>
        <begin position="460"/>
        <end position="469"/>
    </location>
</feature>
<gene>
    <name evidence="2" type="ORF">UFOVP1636_250</name>
</gene>
<protein>
    <submittedName>
        <fullName evidence="2">Uncharacterized protein</fullName>
    </submittedName>
</protein>
<organism evidence="2">
    <name type="scientific">uncultured Caudovirales phage</name>
    <dbReference type="NCBI Taxonomy" id="2100421"/>
    <lineage>
        <taxon>Viruses</taxon>
        <taxon>Duplodnaviria</taxon>
        <taxon>Heunggongvirae</taxon>
        <taxon>Uroviricota</taxon>
        <taxon>Caudoviricetes</taxon>
        <taxon>Peduoviridae</taxon>
        <taxon>Maltschvirus</taxon>
        <taxon>Maltschvirus maltsch</taxon>
    </lineage>
</organism>
<feature type="compositionally biased region" description="Basic and acidic residues" evidence="1">
    <location>
        <begin position="487"/>
        <end position="509"/>
    </location>
</feature>
<sequence length="509" mass="55696">MRDLINLLTESRGLGARRSGEIFADPEGNQIRFVSINFYPDGGGNYETEEETQLAINAVLDQLDADPTPTNWFRKGQTRAFGVAQFIGDDGPLAFIKYFKSVQSDPTQNDWDNQTGIPGYRYASKAAVKTQSHATPQDILTELEDLTPMDIVEQISAKFPNSILVAVAQHLAIGGELPYTFPAPSEMDLATFQDYFCELLQPIALQSGQYEGEAKMAEEAFLGGVGYAGTLISFGNTKTEGLSDSILVAEDGRTMKVSTKGGKGAAASTKNILDAYNQLVKTKEGKKILKQVDDAISIINTVSEAGQAEAPLLLGVEYGIIDEKDADFIRTMKAYPIIDLNDFITSKDVSKTLIKLATERGTKTPESTNLFFHLTAAVAHKVADYVNERTNFKHDAALILNHSALVQVYSKVTFQGKQWTLHKFTSKWPGSAISEIEFDAGKNYYSTGIKGNFTFVVDPTKKSKGKDAESSPVAKPKKAGASMSADKTSHLRKDRPPSEKQKSVGREKR</sequence>
<name>A0A6J5T426_9CAUD</name>